<dbReference type="AlphaFoldDB" id="A0A1B6VVD3"/>
<feature type="signal peptide" evidence="3">
    <location>
        <begin position="1"/>
        <end position="20"/>
    </location>
</feature>
<proteinExistence type="predicted"/>
<sequence>MTMKHTLCATIIALSLAACGSSGGGSPEVQPAQTPTPNTASPDAESSAVKNRSSLDYRRNYAGVVSSKSVIAAQTLLGPQAGSNTRGEKNLTLTLNGRSYGLADRINITALPDGLLELPYKAEWTSLKVAYPDSQDVKVEEQGKMYIYQRPYSMVLATLPTAYRYDGANDPNNRLGRADTMKVQLVSGLPVNDATITRLSGNTFNYSGESFANFGSGLEKGAFNYSINFTDKTGSGRITGMASTGDIELRQARIGGALPYNPMLSAAERTKGINGEAHSERMNAYRYYLSIFGPNAEEVAGFVEGSRSNPGGQWNIGVSGTKQ</sequence>
<dbReference type="InterPro" id="IPR014902">
    <property type="entry name" value="FHBP-like_C"/>
</dbReference>
<dbReference type="GO" id="GO:0009279">
    <property type="term" value="C:cell outer membrane"/>
    <property type="evidence" value="ECO:0007669"/>
    <property type="project" value="UniProtKB-SubCell"/>
</dbReference>
<evidence type="ECO:0000256" key="2">
    <source>
        <dbReference type="SAM" id="MobiDB-lite"/>
    </source>
</evidence>
<feature type="chain" id="PRO_5008590434" description="Factor H binding protein-like C-terminal domain-containing protein" evidence="3">
    <location>
        <begin position="21"/>
        <end position="323"/>
    </location>
</feature>
<dbReference type="OrthoDB" id="6688917at2"/>
<organism evidence="5 6">
    <name type="scientific">Eikenella halliae</name>
    <dbReference type="NCBI Taxonomy" id="1795832"/>
    <lineage>
        <taxon>Bacteria</taxon>
        <taxon>Pseudomonadati</taxon>
        <taxon>Pseudomonadota</taxon>
        <taxon>Betaproteobacteria</taxon>
        <taxon>Neisseriales</taxon>
        <taxon>Neisseriaceae</taxon>
        <taxon>Eikenella</taxon>
    </lineage>
</organism>
<dbReference type="EMBL" id="LXSQ01000028">
    <property type="protein sequence ID" value="OAM37471.1"/>
    <property type="molecule type" value="Genomic_DNA"/>
</dbReference>
<feature type="region of interest" description="Disordered" evidence="2">
    <location>
        <begin position="23"/>
        <end position="52"/>
    </location>
</feature>
<dbReference type="RefSeq" id="WP_064090598.1">
    <property type="nucleotide sequence ID" value="NZ_LXSQ01000028.1"/>
</dbReference>
<evidence type="ECO:0000256" key="1">
    <source>
        <dbReference type="ARBA" id="ARBA00004442"/>
    </source>
</evidence>
<evidence type="ECO:0000313" key="5">
    <source>
        <dbReference type="EMBL" id="OAM37471.1"/>
    </source>
</evidence>
<dbReference type="Pfam" id="PF08794">
    <property type="entry name" value="FHBP_C"/>
    <property type="match status" value="1"/>
</dbReference>
<keyword evidence="3" id="KW-0732">Signal</keyword>
<dbReference type="Proteomes" id="UP000077726">
    <property type="component" value="Unassembled WGS sequence"/>
</dbReference>
<name>A0A1B6VVD3_9NEIS</name>
<protein>
    <recommendedName>
        <fullName evidence="4">Factor H binding protein-like C-terminal domain-containing protein</fullName>
    </recommendedName>
</protein>
<evidence type="ECO:0000259" key="4">
    <source>
        <dbReference type="Pfam" id="PF08794"/>
    </source>
</evidence>
<dbReference type="Gene3D" id="2.40.160.90">
    <property type="match status" value="1"/>
</dbReference>
<evidence type="ECO:0000313" key="6">
    <source>
        <dbReference type="Proteomes" id="UP000077726"/>
    </source>
</evidence>
<keyword evidence="6" id="KW-1185">Reference proteome</keyword>
<gene>
    <name evidence="5" type="ORF">A7Q00_11125</name>
</gene>
<dbReference type="PROSITE" id="PS51257">
    <property type="entry name" value="PROKAR_LIPOPROTEIN"/>
    <property type="match status" value="1"/>
</dbReference>
<feature type="domain" description="Factor H binding protein-like C-terminal" evidence="4">
    <location>
        <begin position="203"/>
        <end position="302"/>
    </location>
</feature>
<dbReference type="SUPFAM" id="SSF56925">
    <property type="entry name" value="OMPA-like"/>
    <property type="match status" value="1"/>
</dbReference>
<evidence type="ECO:0000256" key="3">
    <source>
        <dbReference type="SAM" id="SignalP"/>
    </source>
</evidence>
<accession>A0A1B6VVD3</accession>
<dbReference type="InterPro" id="IPR011250">
    <property type="entry name" value="OMP/PagP_B-barrel"/>
</dbReference>
<dbReference type="STRING" id="1795832.A7Q00_11125"/>
<comment type="subcellular location">
    <subcellularLocation>
        <location evidence="1">Cell outer membrane</location>
    </subcellularLocation>
</comment>
<comment type="caution">
    <text evidence="5">The sequence shown here is derived from an EMBL/GenBank/DDBJ whole genome shotgun (WGS) entry which is preliminary data.</text>
</comment>
<feature type="compositionally biased region" description="Polar residues" evidence="2">
    <location>
        <begin position="31"/>
        <end position="41"/>
    </location>
</feature>
<reference evidence="6" key="1">
    <citation type="submission" date="2016-05" db="EMBL/GenBank/DDBJ databases">
        <title>Draft genome of Corynebacterium afermentans subsp. afermentans LCDC 88199T.</title>
        <authorList>
            <person name="Bernier A.-M."/>
            <person name="Bernard K."/>
        </authorList>
    </citation>
    <scope>NUCLEOTIDE SEQUENCE [LARGE SCALE GENOMIC DNA]</scope>
    <source>
        <strain evidence="6">NML130454</strain>
    </source>
</reference>